<dbReference type="PANTHER" id="PTHR12825:SF0">
    <property type="entry name" value="VESICLE TRANSPORT PROTEIN SEC20"/>
    <property type="match status" value="1"/>
</dbReference>
<sequence>MSVETKFRSLNKRAAECQRHIGKLDSVDSTQTREDIANHIRSDLRQLETDIKAIRELAEEEDEESSKVQILHRLTQYETQFRQLQTTSRAGLWRSKKRLDEYTLKMRHELFGGLQKDDKSFTEQFELKQRRNRGHDESLLRASTDVTEALRRTGTLMQQELEKSSYTTTMLADSSRTLGSTHAEYQNFGSLMVISKRLVGQLEAADLWDRLSLLFGLFVFITVVGYIIKKRTYDVGISWISWIAGKGAKATATHIATVTQTTIMATVSSSSSSSISTSSTLSSSSTTTAVASMVEEITSQSIKQAVNVITETLSETTTLLPSDDTSSVIVSSSLLSSLTSSIIPTTTSIVEHIKDEL</sequence>
<dbReference type="InterPro" id="IPR056173">
    <property type="entry name" value="Sec20_C"/>
</dbReference>
<evidence type="ECO:0000256" key="8">
    <source>
        <dbReference type="ARBA" id="ARBA00023136"/>
    </source>
</evidence>
<keyword evidence="7 10" id="KW-0175">Coiled coil</keyword>
<comment type="caution">
    <text evidence="13">The sequence shown here is derived from an EMBL/GenBank/DDBJ whole genome shotgun (WGS) entry which is preliminary data.</text>
</comment>
<comment type="subcellular location">
    <subcellularLocation>
        <location evidence="1">Endoplasmic reticulum membrane</location>
        <topology evidence="1">Single-pass type IV membrane protein</topology>
    </subcellularLocation>
</comment>
<evidence type="ECO:0000313" key="13">
    <source>
        <dbReference type="EMBL" id="KAI9275681.1"/>
    </source>
</evidence>
<gene>
    <name evidence="13" type="ORF">BDA99DRAFT_532641</name>
</gene>
<proteinExistence type="inferred from homology"/>
<dbReference type="InterPro" id="IPR005606">
    <property type="entry name" value="Sec20"/>
</dbReference>
<evidence type="ECO:0000256" key="2">
    <source>
        <dbReference type="ARBA" id="ARBA00022448"/>
    </source>
</evidence>
<evidence type="ECO:0000256" key="1">
    <source>
        <dbReference type="ARBA" id="ARBA00004163"/>
    </source>
</evidence>
<feature type="coiled-coil region" evidence="10">
    <location>
        <begin position="37"/>
        <end position="64"/>
    </location>
</feature>
<keyword evidence="8 11" id="KW-0472">Membrane</keyword>
<comment type="similarity">
    <text evidence="9">Belongs to the SEC20 family.</text>
</comment>
<evidence type="ECO:0000256" key="4">
    <source>
        <dbReference type="ARBA" id="ARBA00022824"/>
    </source>
</evidence>
<keyword evidence="4" id="KW-0256">Endoplasmic reticulum</keyword>
<reference evidence="13" key="1">
    <citation type="journal article" date="2022" name="IScience">
        <title>Evolution of zygomycete secretomes and the origins of terrestrial fungal ecologies.</title>
        <authorList>
            <person name="Chang Y."/>
            <person name="Wang Y."/>
            <person name="Mondo S."/>
            <person name="Ahrendt S."/>
            <person name="Andreopoulos W."/>
            <person name="Barry K."/>
            <person name="Beard J."/>
            <person name="Benny G.L."/>
            <person name="Blankenship S."/>
            <person name="Bonito G."/>
            <person name="Cuomo C."/>
            <person name="Desiro A."/>
            <person name="Gervers K.A."/>
            <person name="Hundley H."/>
            <person name="Kuo A."/>
            <person name="LaButti K."/>
            <person name="Lang B.F."/>
            <person name="Lipzen A."/>
            <person name="O'Donnell K."/>
            <person name="Pangilinan J."/>
            <person name="Reynolds N."/>
            <person name="Sandor L."/>
            <person name="Smith M.E."/>
            <person name="Tsang A."/>
            <person name="Grigoriev I.V."/>
            <person name="Stajich J.E."/>
            <person name="Spatafora J.W."/>
        </authorList>
    </citation>
    <scope>NUCLEOTIDE SEQUENCE</scope>
    <source>
        <strain evidence="13">RSA 2281</strain>
    </source>
</reference>
<dbReference type="Pfam" id="PF03908">
    <property type="entry name" value="Sec20"/>
    <property type="match status" value="1"/>
</dbReference>
<evidence type="ECO:0000256" key="11">
    <source>
        <dbReference type="SAM" id="Phobius"/>
    </source>
</evidence>
<evidence type="ECO:0000256" key="3">
    <source>
        <dbReference type="ARBA" id="ARBA00022692"/>
    </source>
</evidence>
<protein>
    <submittedName>
        <fullName evidence="13">Sec20-domain-containing protein</fullName>
    </submittedName>
</protein>
<keyword evidence="5" id="KW-0931">ER-Golgi transport</keyword>
<feature type="domain" description="Sec20 C-terminal" evidence="12">
    <location>
        <begin position="143"/>
        <end position="231"/>
    </location>
</feature>
<keyword evidence="2" id="KW-0813">Transport</keyword>
<dbReference type="GO" id="GO:0031201">
    <property type="term" value="C:SNARE complex"/>
    <property type="evidence" value="ECO:0007669"/>
    <property type="project" value="TreeGrafter"/>
</dbReference>
<evidence type="ECO:0000256" key="9">
    <source>
        <dbReference type="ARBA" id="ARBA00037934"/>
    </source>
</evidence>
<dbReference type="Proteomes" id="UP001209540">
    <property type="component" value="Unassembled WGS sequence"/>
</dbReference>
<evidence type="ECO:0000256" key="10">
    <source>
        <dbReference type="SAM" id="Coils"/>
    </source>
</evidence>
<accession>A0AAD5KTZ0</accession>
<feature type="transmembrane region" description="Helical" evidence="11">
    <location>
        <begin position="211"/>
        <end position="228"/>
    </location>
</feature>
<dbReference type="PANTHER" id="PTHR12825">
    <property type="entry name" value="BNIP1-RELATED"/>
    <property type="match status" value="1"/>
</dbReference>
<evidence type="ECO:0000259" key="12">
    <source>
        <dbReference type="Pfam" id="PF03908"/>
    </source>
</evidence>
<evidence type="ECO:0000256" key="7">
    <source>
        <dbReference type="ARBA" id="ARBA00023054"/>
    </source>
</evidence>
<organism evidence="13 14">
    <name type="scientific">Phascolomyces articulosus</name>
    <dbReference type="NCBI Taxonomy" id="60185"/>
    <lineage>
        <taxon>Eukaryota</taxon>
        <taxon>Fungi</taxon>
        <taxon>Fungi incertae sedis</taxon>
        <taxon>Mucoromycota</taxon>
        <taxon>Mucoromycotina</taxon>
        <taxon>Mucoromycetes</taxon>
        <taxon>Mucorales</taxon>
        <taxon>Lichtheimiaceae</taxon>
        <taxon>Phascolomyces</taxon>
    </lineage>
</organism>
<evidence type="ECO:0000256" key="5">
    <source>
        <dbReference type="ARBA" id="ARBA00022892"/>
    </source>
</evidence>
<evidence type="ECO:0000256" key="6">
    <source>
        <dbReference type="ARBA" id="ARBA00022989"/>
    </source>
</evidence>
<keyword evidence="6 11" id="KW-1133">Transmembrane helix</keyword>
<dbReference type="GO" id="GO:0005484">
    <property type="term" value="F:SNAP receptor activity"/>
    <property type="evidence" value="ECO:0007669"/>
    <property type="project" value="InterPro"/>
</dbReference>
<keyword evidence="14" id="KW-1185">Reference proteome</keyword>
<dbReference type="AlphaFoldDB" id="A0AAD5KTZ0"/>
<name>A0AAD5KTZ0_9FUNG</name>
<evidence type="ECO:0000313" key="14">
    <source>
        <dbReference type="Proteomes" id="UP001209540"/>
    </source>
</evidence>
<dbReference type="EMBL" id="JAIXMP010000003">
    <property type="protein sequence ID" value="KAI9275681.1"/>
    <property type="molecule type" value="Genomic_DNA"/>
</dbReference>
<reference evidence="13" key="2">
    <citation type="submission" date="2023-02" db="EMBL/GenBank/DDBJ databases">
        <authorList>
            <consortium name="DOE Joint Genome Institute"/>
            <person name="Mondo S.J."/>
            <person name="Chang Y."/>
            <person name="Wang Y."/>
            <person name="Ahrendt S."/>
            <person name="Andreopoulos W."/>
            <person name="Barry K."/>
            <person name="Beard J."/>
            <person name="Benny G.L."/>
            <person name="Blankenship S."/>
            <person name="Bonito G."/>
            <person name="Cuomo C."/>
            <person name="Desiro A."/>
            <person name="Gervers K.A."/>
            <person name="Hundley H."/>
            <person name="Kuo A."/>
            <person name="LaButti K."/>
            <person name="Lang B.F."/>
            <person name="Lipzen A."/>
            <person name="O'Donnell K."/>
            <person name="Pangilinan J."/>
            <person name="Reynolds N."/>
            <person name="Sandor L."/>
            <person name="Smith M.W."/>
            <person name="Tsang A."/>
            <person name="Grigoriev I.V."/>
            <person name="Stajich J.E."/>
            <person name="Spatafora J.W."/>
        </authorList>
    </citation>
    <scope>NUCLEOTIDE SEQUENCE</scope>
    <source>
        <strain evidence="13">RSA 2281</strain>
    </source>
</reference>
<keyword evidence="3 11" id="KW-0812">Transmembrane</keyword>
<dbReference type="GO" id="GO:0005789">
    <property type="term" value="C:endoplasmic reticulum membrane"/>
    <property type="evidence" value="ECO:0007669"/>
    <property type="project" value="UniProtKB-SubCell"/>
</dbReference>
<dbReference type="GO" id="GO:0006890">
    <property type="term" value="P:retrograde vesicle-mediated transport, Golgi to endoplasmic reticulum"/>
    <property type="evidence" value="ECO:0007669"/>
    <property type="project" value="InterPro"/>
</dbReference>